<dbReference type="GeneID" id="89929428"/>
<accession>A0AAV9P5M2</accession>
<dbReference type="EMBL" id="JAVRRT010000013">
    <property type="protein sequence ID" value="KAK5166551.1"/>
    <property type="molecule type" value="Genomic_DNA"/>
</dbReference>
<protein>
    <submittedName>
        <fullName evidence="2">Uncharacterized protein</fullName>
    </submittedName>
</protein>
<feature type="compositionally biased region" description="Basic and acidic residues" evidence="1">
    <location>
        <begin position="91"/>
        <end position="108"/>
    </location>
</feature>
<name>A0AAV9P5M2_9PEZI</name>
<feature type="region of interest" description="Disordered" evidence="1">
    <location>
        <begin position="84"/>
        <end position="129"/>
    </location>
</feature>
<dbReference type="AlphaFoldDB" id="A0AAV9P5M2"/>
<reference evidence="2 3" key="1">
    <citation type="submission" date="2023-08" db="EMBL/GenBank/DDBJ databases">
        <title>Black Yeasts Isolated from many extreme environments.</title>
        <authorList>
            <person name="Coleine C."/>
            <person name="Stajich J.E."/>
            <person name="Selbmann L."/>
        </authorList>
    </citation>
    <scope>NUCLEOTIDE SEQUENCE [LARGE SCALE GENOMIC DNA]</scope>
    <source>
        <strain evidence="2 3">CCFEE 5935</strain>
    </source>
</reference>
<dbReference type="Proteomes" id="UP001337655">
    <property type="component" value="Unassembled WGS sequence"/>
</dbReference>
<proteinExistence type="predicted"/>
<evidence type="ECO:0000256" key="1">
    <source>
        <dbReference type="SAM" id="MobiDB-lite"/>
    </source>
</evidence>
<evidence type="ECO:0000313" key="3">
    <source>
        <dbReference type="Proteomes" id="UP001337655"/>
    </source>
</evidence>
<sequence length="202" mass="22500">MTSIDDCSAPPPVRYVFWCVQERQLRSDRDEFYKHFERVRVPVAEGGDCLSQSTQRICVKTARLGWVTTTPARLMGGLKDRRVVMSSSGENVDKKTETVVEKKEGGDEQKEDGDEQKEGGDQKEIGEGTGWGADVAAATDKWQPDSTYPKPAGGWYRERMVCKSLRRGILSSRYAIEKPAVPSMAPASVQQAKAETKAQQLR</sequence>
<evidence type="ECO:0000313" key="2">
    <source>
        <dbReference type="EMBL" id="KAK5166551.1"/>
    </source>
</evidence>
<feature type="compositionally biased region" description="Polar residues" evidence="1">
    <location>
        <begin position="188"/>
        <end position="202"/>
    </location>
</feature>
<keyword evidence="3" id="KW-1185">Reference proteome</keyword>
<dbReference type="RefSeq" id="XP_064656433.1">
    <property type="nucleotide sequence ID" value="XM_064805328.1"/>
</dbReference>
<comment type="caution">
    <text evidence="2">The sequence shown here is derived from an EMBL/GenBank/DDBJ whole genome shotgun (WGS) entry which is preliminary data.</text>
</comment>
<gene>
    <name evidence="2" type="ORF">LTR77_008094</name>
</gene>
<feature type="compositionally biased region" description="Basic and acidic residues" evidence="1">
    <location>
        <begin position="116"/>
        <end position="126"/>
    </location>
</feature>
<organism evidence="2 3">
    <name type="scientific">Saxophila tyrrhenica</name>
    <dbReference type="NCBI Taxonomy" id="1690608"/>
    <lineage>
        <taxon>Eukaryota</taxon>
        <taxon>Fungi</taxon>
        <taxon>Dikarya</taxon>
        <taxon>Ascomycota</taxon>
        <taxon>Pezizomycotina</taxon>
        <taxon>Dothideomycetes</taxon>
        <taxon>Dothideomycetidae</taxon>
        <taxon>Mycosphaerellales</taxon>
        <taxon>Extremaceae</taxon>
        <taxon>Saxophila</taxon>
    </lineage>
</organism>
<feature type="region of interest" description="Disordered" evidence="1">
    <location>
        <begin position="182"/>
        <end position="202"/>
    </location>
</feature>